<reference evidence="11 12" key="1">
    <citation type="submission" date="2023-01" db="EMBL/GenBank/DDBJ databases">
        <authorList>
            <person name="Kreplak J."/>
        </authorList>
    </citation>
    <scope>NUCLEOTIDE SEQUENCE [LARGE SCALE GENOMIC DNA]</scope>
</reference>
<dbReference type="GO" id="GO:0006979">
    <property type="term" value="P:response to oxidative stress"/>
    <property type="evidence" value="ECO:0007669"/>
    <property type="project" value="InterPro"/>
</dbReference>
<dbReference type="Proteomes" id="UP001157006">
    <property type="component" value="Chromosome 1L"/>
</dbReference>
<dbReference type="PANTHER" id="PTHR31388">
    <property type="entry name" value="PEROXIDASE 72-RELATED"/>
    <property type="match status" value="1"/>
</dbReference>
<keyword evidence="5" id="KW-0575">Peroxidase</keyword>
<dbReference type="SUPFAM" id="SSF48113">
    <property type="entry name" value="Heme-dependent peroxidases"/>
    <property type="match status" value="1"/>
</dbReference>
<keyword evidence="8" id="KW-0560">Oxidoreductase</keyword>
<evidence type="ECO:0000256" key="4">
    <source>
        <dbReference type="ARBA" id="ARBA00012313"/>
    </source>
</evidence>
<dbReference type="InterPro" id="IPR010255">
    <property type="entry name" value="Haem_peroxidase_sf"/>
</dbReference>
<sequence length="87" mass="9132">MVDLSDQELFSTTGADTIAIVNSFINNQTLFFENFVSSMIKMGNLGVLTGTQGEIRTQCNAVNGNSSSGLASVVTNESSEDGLASSF</sequence>
<comment type="cofactor">
    <cofactor evidence="3">
        <name>heme b</name>
        <dbReference type="ChEBI" id="CHEBI:60344"/>
    </cofactor>
</comment>
<gene>
    <name evidence="11" type="ORF">VFH_I439840</name>
</gene>
<evidence type="ECO:0000313" key="11">
    <source>
        <dbReference type="EMBL" id="CAI8590407.1"/>
    </source>
</evidence>
<evidence type="ECO:0000256" key="1">
    <source>
        <dbReference type="ARBA" id="ARBA00000189"/>
    </source>
</evidence>
<dbReference type="Gene3D" id="1.10.420.10">
    <property type="entry name" value="Peroxidase, domain 2"/>
    <property type="match status" value="1"/>
</dbReference>
<evidence type="ECO:0000256" key="7">
    <source>
        <dbReference type="ARBA" id="ARBA00022723"/>
    </source>
</evidence>
<evidence type="ECO:0000256" key="9">
    <source>
        <dbReference type="ARBA" id="ARBA00023004"/>
    </source>
</evidence>
<evidence type="ECO:0000256" key="3">
    <source>
        <dbReference type="ARBA" id="ARBA00001970"/>
    </source>
</evidence>
<dbReference type="AlphaFoldDB" id="A0AAV0YY67"/>
<keyword evidence="12" id="KW-1185">Reference proteome</keyword>
<dbReference type="GO" id="GO:0046872">
    <property type="term" value="F:metal ion binding"/>
    <property type="evidence" value="ECO:0007669"/>
    <property type="project" value="UniProtKB-KW"/>
</dbReference>
<dbReference type="EC" id="1.11.1.7" evidence="4"/>
<evidence type="ECO:0000256" key="8">
    <source>
        <dbReference type="ARBA" id="ARBA00023002"/>
    </source>
</evidence>
<protein>
    <recommendedName>
        <fullName evidence="4">peroxidase</fullName>
        <ecNumber evidence="4">1.11.1.7</ecNumber>
    </recommendedName>
</protein>
<accession>A0AAV0YY67</accession>
<dbReference type="InterPro" id="IPR000823">
    <property type="entry name" value="Peroxidase_pln"/>
</dbReference>
<dbReference type="PANTHER" id="PTHR31388:SF179">
    <property type="entry name" value="PEROXIDASE"/>
    <property type="match status" value="1"/>
</dbReference>
<feature type="domain" description="Plant heme peroxidase family profile" evidence="10">
    <location>
        <begin position="5"/>
        <end position="63"/>
    </location>
</feature>
<dbReference type="PROSITE" id="PS50873">
    <property type="entry name" value="PEROXIDASE_4"/>
    <property type="match status" value="1"/>
</dbReference>
<dbReference type="EMBL" id="OX451736">
    <property type="protein sequence ID" value="CAI8590407.1"/>
    <property type="molecule type" value="Genomic_DNA"/>
</dbReference>
<organism evidence="11 12">
    <name type="scientific">Vicia faba</name>
    <name type="common">Broad bean</name>
    <name type="synonym">Faba vulgaris</name>
    <dbReference type="NCBI Taxonomy" id="3906"/>
    <lineage>
        <taxon>Eukaryota</taxon>
        <taxon>Viridiplantae</taxon>
        <taxon>Streptophyta</taxon>
        <taxon>Embryophyta</taxon>
        <taxon>Tracheophyta</taxon>
        <taxon>Spermatophyta</taxon>
        <taxon>Magnoliopsida</taxon>
        <taxon>eudicotyledons</taxon>
        <taxon>Gunneridae</taxon>
        <taxon>Pentapetalae</taxon>
        <taxon>rosids</taxon>
        <taxon>fabids</taxon>
        <taxon>Fabales</taxon>
        <taxon>Fabaceae</taxon>
        <taxon>Papilionoideae</taxon>
        <taxon>50 kb inversion clade</taxon>
        <taxon>NPAAA clade</taxon>
        <taxon>Hologalegina</taxon>
        <taxon>IRL clade</taxon>
        <taxon>Fabeae</taxon>
        <taxon>Vicia</taxon>
    </lineage>
</organism>
<evidence type="ECO:0000256" key="5">
    <source>
        <dbReference type="ARBA" id="ARBA00022559"/>
    </source>
</evidence>
<dbReference type="InterPro" id="IPR002016">
    <property type="entry name" value="Haem_peroxidase"/>
</dbReference>
<evidence type="ECO:0000313" key="12">
    <source>
        <dbReference type="Proteomes" id="UP001157006"/>
    </source>
</evidence>
<comment type="catalytic activity">
    <reaction evidence="1">
        <text>2 a phenolic donor + H2O2 = 2 a phenolic radical donor + 2 H2O</text>
        <dbReference type="Rhea" id="RHEA:56136"/>
        <dbReference type="ChEBI" id="CHEBI:15377"/>
        <dbReference type="ChEBI" id="CHEBI:16240"/>
        <dbReference type="ChEBI" id="CHEBI:139520"/>
        <dbReference type="ChEBI" id="CHEBI:139521"/>
        <dbReference type="EC" id="1.11.1.7"/>
    </reaction>
</comment>
<evidence type="ECO:0000256" key="6">
    <source>
        <dbReference type="ARBA" id="ARBA00022617"/>
    </source>
</evidence>
<dbReference type="Gene3D" id="1.10.520.10">
    <property type="match status" value="1"/>
</dbReference>
<keyword evidence="7" id="KW-0479">Metal-binding</keyword>
<evidence type="ECO:0000256" key="2">
    <source>
        <dbReference type="ARBA" id="ARBA00001913"/>
    </source>
</evidence>
<comment type="cofactor">
    <cofactor evidence="2">
        <name>Ca(2+)</name>
        <dbReference type="ChEBI" id="CHEBI:29108"/>
    </cofactor>
</comment>
<name>A0AAV0YY67_VICFA</name>
<evidence type="ECO:0000259" key="10">
    <source>
        <dbReference type="PROSITE" id="PS50873"/>
    </source>
</evidence>
<proteinExistence type="predicted"/>
<dbReference type="GO" id="GO:0140825">
    <property type="term" value="F:lactoperoxidase activity"/>
    <property type="evidence" value="ECO:0007669"/>
    <property type="project" value="UniProtKB-EC"/>
</dbReference>
<keyword evidence="6" id="KW-0349">Heme</keyword>
<dbReference type="GO" id="GO:0020037">
    <property type="term" value="F:heme binding"/>
    <property type="evidence" value="ECO:0007669"/>
    <property type="project" value="InterPro"/>
</dbReference>
<keyword evidence="9" id="KW-0408">Iron</keyword>